<dbReference type="InterPro" id="IPR009057">
    <property type="entry name" value="Homeodomain-like_sf"/>
</dbReference>
<evidence type="ECO:0000256" key="2">
    <source>
        <dbReference type="ARBA" id="ARBA00023125"/>
    </source>
</evidence>
<evidence type="ECO:0000313" key="6">
    <source>
        <dbReference type="Proteomes" id="UP000281112"/>
    </source>
</evidence>
<evidence type="ECO:0000256" key="1">
    <source>
        <dbReference type="ARBA" id="ARBA00023015"/>
    </source>
</evidence>
<dbReference type="OrthoDB" id="9809338at2"/>
<evidence type="ECO:0000259" key="4">
    <source>
        <dbReference type="PROSITE" id="PS01124"/>
    </source>
</evidence>
<keyword evidence="3" id="KW-0804">Transcription</keyword>
<accession>A0A3N9TLA1</accession>
<sequence>MSKLPFEQNNTVTTGKLIKPAELITLPSQMDCHDHSYTQIVIGLKGQADFDIEGYGNRIGPGRGCIVSSNSDHAFGGVVEQSDILVLNLSDVPEQGQMIIERMNNLSKSDTYFYLDGQIQKLIKMLVDEMQAHPQDELLSRACNDTLIALLQRHIKGMDYQRGVSRIDLQSIDRYIQRHISQRISVAQLAGSVFLGESQFHNLFKEQLGMTPHQYVLNKRVDMAKYLIEEGRYTLGQVAELSGFSAQSTFTHIFSRLQGVSPSQYKKRYSKP</sequence>
<comment type="caution">
    <text evidence="5">The sequence shown here is derived from an EMBL/GenBank/DDBJ whole genome shotgun (WGS) entry which is preliminary data.</text>
</comment>
<dbReference type="Proteomes" id="UP000281112">
    <property type="component" value="Unassembled WGS sequence"/>
</dbReference>
<protein>
    <submittedName>
        <fullName evidence="5">AraC family transcriptional regulator</fullName>
    </submittedName>
</protein>
<dbReference type="AlphaFoldDB" id="A0A3N9TLA1"/>
<dbReference type="GO" id="GO:0003700">
    <property type="term" value="F:DNA-binding transcription factor activity"/>
    <property type="evidence" value="ECO:0007669"/>
    <property type="project" value="InterPro"/>
</dbReference>
<dbReference type="PANTHER" id="PTHR46796:SF10">
    <property type="entry name" value="TRANSCRIPTIONAL ACTIVATOR FEAR"/>
    <property type="match status" value="1"/>
</dbReference>
<gene>
    <name evidence="5" type="ORF">EES38_03165</name>
</gene>
<evidence type="ECO:0000256" key="3">
    <source>
        <dbReference type="ARBA" id="ARBA00023163"/>
    </source>
</evidence>
<dbReference type="Gene3D" id="1.10.10.60">
    <property type="entry name" value="Homeodomain-like"/>
    <property type="match status" value="2"/>
</dbReference>
<dbReference type="SMART" id="SM00342">
    <property type="entry name" value="HTH_ARAC"/>
    <property type="match status" value="1"/>
</dbReference>
<dbReference type="InterPro" id="IPR018062">
    <property type="entry name" value="HTH_AraC-typ_CS"/>
</dbReference>
<dbReference type="RefSeq" id="WP_124935700.1">
    <property type="nucleotide sequence ID" value="NZ_RJVQ01000001.1"/>
</dbReference>
<dbReference type="PROSITE" id="PS00041">
    <property type="entry name" value="HTH_ARAC_FAMILY_1"/>
    <property type="match status" value="1"/>
</dbReference>
<dbReference type="Pfam" id="PF12833">
    <property type="entry name" value="HTH_18"/>
    <property type="match status" value="1"/>
</dbReference>
<keyword evidence="2" id="KW-0238">DNA-binding</keyword>
<evidence type="ECO:0000313" key="5">
    <source>
        <dbReference type="EMBL" id="RQW65047.1"/>
    </source>
</evidence>
<keyword evidence="6" id="KW-1185">Reference proteome</keyword>
<name>A0A3N9TLA1_9VIBR</name>
<proteinExistence type="predicted"/>
<feature type="domain" description="HTH araC/xylS-type" evidence="4">
    <location>
        <begin position="170"/>
        <end position="268"/>
    </location>
</feature>
<keyword evidence="1" id="KW-0805">Transcription regulation</keyword>
<dbReference type="EMBL" id="RJVQ01000001">
    <property type="protein sequence ID" value="RQW65047.1"/>
    <property type="molecule type" value="Genomic_DNA"/>
</dbReference>
<dbReference type="InterPro" id="IPR018060">
    <property type="entry name" value="HTH_AraC"/>
</dbReference>
<dbReference type="SUPFAM" id="SSF46689">
    <property type="entry name" value="Homeodomain-like"/>
    <property type="match status" value="2"/>
</dbReference>
<dbReference type="InterPro" id="IPR050204">
    <property type="entry name" value="AraC_XylS_family_regulators"/>
</dbReference>
<dbReference type="PANTHER" id="PTHR46796">
    <property type="entry name" value="HTH-TYPE TRANSCRIPTIONAL ACTIVATOR RHAS-RELATED"/>
    <property type="match status" value="1"/>
</dbReference>
<dbReference type="GO" id="GO:0043565">
    <property type="term" value="F:sequence-specific DNA binding"/>
    <property type="evidence" value="ECO:0007669"/>
    <property type="project" value="InterPro"/>
</dbReference>
<dbReference type="PROSITE" id="PS01124">
    <property type="entry name" value="HTH_ARAC_FAMILY_2"/>
    <property type="match status" value="1"/>
</dbReference>
<reference evidence="5 6" key="1">
    <citation type="submission" date="2018-11" db="EMBL/GenBank/DDBJ databases">
        <title>Vibrio LJC006 sp. nov., isolated from seawater during the bloom of the enteromorpha.</title>
        <authorList>
            <person name="Liang J."/>
        </authorList>
    </citation>
    <scope>NUCLEOTIDE SEQUENCE [LARGE SCALE GENOMIC DNA]</scope>
    <source>
        <strain evidence="5 6">LJC006</strain>
    </source>
</reference>
<organism evidence="5 6">
    <name type="scientific">Vibrio viridaestus</name>
    <dbReference type="NCBI Taxonomy" id="2487322"/>
    <lineage>
        <taxon>Bacteria</taxon>
        <taxon>Pseudomonadati</taxon>
        <taxon>Pseudomonadota</taxon>
        <taxon>Gammaproteobacteria</taxon>
        <taxon>Vibrionales</taxon>
        <taxon>Vibrionaceae</taxon>
        <taxon>Vibrio</taxon>
    </lineage>
</organism>